<reference evidence="9 10" key="1">
    <citation type="submission" date="2022-07" db="EMBL/GenBank/DDBJ databases">
        <title>Mucilaginibacter sp. JC4.</title>
        <authorList>
            <person name="Le V."/>
            <person name="Ko S.-R."/>
            <person name="Ahn C.-Y."/>
            <person name="Oh H.-M."/>
        </authorList>
    </citation>
    <scope>NUCLEOTIDE SEQUENCE [LARGE SCALE GENOMIC DNA]</scope>
    <source>
        <strain evidence="9 10">JC4</strain>
    </source>
</reference>
<comment type="subcellular location">
    <subcellularLocation>
        <location evidence="1">Cell outer membrane</location>
    </subcellularLocation>
</comment>
<keyword evidence="7" id="KW-0998">Cell outer membrane</keyword>
<dbReference type="InterPro" id="IPR003423">
    <property type="entry name" value="OMP_efflux"/>
</dbReference>
<evidence type="ECO:0000256" key="8">
    <source>
        <dbReference type="SAM" id="SignalP"/>
    </source>
</evidence>
<evidence type="ECO:0000313" key="9">
    <source>
        <dbReference type="EMBL" id="MCQ6956344.1"/>
    </source>
</evidence>
<dbReference type="InterPro" id="IPR051906">
    <property type="entry name" value="TolC-like"/>
</dbReference>
<evidence type="ECO:0000256" key="5">
    <source>
        <dbReference type="ARBA" id="ARBA00022692"/>
    </source>
</evidence>
<accession>A0ABT1SVH5</accession>
<proteinExistence type="inferred from homology"/>
<evidence type="ECO:0000256" key="2">
    <source>
        <dbReference type="ARBA" id="ARBA00007613"/>
    </source>
</evidence>
<sequence>MNKLFYLCAFQLLTLSYSHAQPAGQLTLNDCYTLAKQNYPLIRQRELIAIAADYTVDNIRKGYLPQLNINGQATYQSAVTQVPVKLSNAAIPDISKDQYKFYGEINQLVYDGGVLGQQKQLAKGNAAVEQQQLETSLYELKERINQLYFGVLLIDEQIKQNELLIKNVQLGLNKVQAAIKNGAAFKSNGDVIRADLLKTKQHTIELQASRKAYADMLSLFTGRGIDSQTVLAKPGAVIASKQINRPELLVYDEQSKNLDVQNKMITAKALPKLNAFFQGGMGRPALNMLSGGADAYYIGGIRFTWSPSAFYTIKKERALINISRRNLGVQKETFLFNTNLTVKQQDAEIGKYQQLLASDNEIIELRDKVKTTAMAQLENGVINGNDFLSEVNAEDQARQNKILHEIQLLMAQHNQKTTTGN</sequence>
<keyword evidence="6" id="KW-0472">Membrane</keyword>
<keyword evidence="10" id="KW-1185">Reference proteome</keyword>
<feature type="chain" id="PRO_5045956489" evidence="8">
    <location>
        <begin position="21"/>
        <end position="421"/>
    </location>
</feature>
<dbReference type="Proteomes" id="UP001204376">
    <property type="component" value="Unassembled WGS sequence"/>
</dbReference>
<keyword evidence="8" id="KW-0732">Signal</keyword>
<keyword evidence="3" id="KW-0813">Transport</keyword>
<dbReference type="PANTHER" id="PTHR30026">
    <property type="entry name" value="OUTER MEMBRANE PROTEIN TOLC"/>
    <property type="match status" value="1"/>
</dbReference>
<evidence type="ECO:0000256" key="1">
    <source>
        <dbReference type="ARBA" id="ARBA00004442"/>
    </source>
</evidence>
<evidence type="ECO:0000256" key="4">
    <source>
        <dbReference type="ARBA" id="ARBA00022452"/>
    </source>
</evidence>
<dbReference type="Gene3D" id="1.20.1600.10">
    <property type="entry name" value="Outer membrane efflux proteins (OEP)"/>
    <property type="match status" value="1"/>
</dbReference>
<keyword evidence="5" id="KW-0812">Transmembrane</keyword>
<dbReference type="PANTHER" id="PTHR30026:SF20">
    <property type="entry name" value="OUTER MEMBRANE PROTEIN TOLC"/>
    <property type="match status" value="1"/>
</dbReference>
<gene>
    <name evidence="9" type="ORF">NPE20_00150</name>
</gene>
<evidence type="ECO:0000256" key="3">
    <source>
        <dbReference type="ARBA" id="ARBA00022448"/>
    </source>
</evidence>
<dbReference type="Pfam" id="PF02321">
    <property type="entry name" value="OEP"/>
    <property type="match status" value="1"/>
</dbReference>
<evidence type="ECO:0000313" key="10">
    <source>
        <dbReference type="Proteomes" id="UP001204376"/>
    </source>
</evidence>
<name>A0ABT1SVH5_9SPHI</name>
<comment type="similarity">
    <text evidence="2">Belongs to the outer membrane factor (OMF) (TC 1.B.17) family.</text>
</comment>
<comment type="caution">
    <text evidence="9">The sequence shown here is derived from an EMBL/GenBank/DDBJ whole genome shotgun (WGS) entry which is preliminary data.</text>
</comment>
<protein>
    <submittedName>
        <fullName evidence="9">TolC family protein</fullName>
    </submittedName>
</protein>
<dbReference type="SUPFAM" id="SSF56954">
    <property type="entry name" value="Outer membrane efflux proteins (OEP)"/>
    <property type="match status" value="1"/>
</dbReference>
<evidence type="ECO:0000256" key="7">
    <source>
        <dbReference type="ARBA" id="ARBA00023237"/>
    </source>
</evidence>
<dbReference type="RefSeq" id="WP_256536562.1">
    <property type="nucleotide sequence ID" value="NZ_JANHOH010000001.1"/>
</dbReference>
<evidence type="ECO:0000256" key="6">
    <source>
        <dbReference type="ARBA" id="ARBA00023136"/>
    </source>
</evidence>
<keyword evidence="4" id="KW-1134">Transmembrane beta strand</keyword>
<organism evidence="9 10">
    <name type="scientific">Mucilaginibacter aquariorum</name>
    <dbReference type="NCBI Taxonomy" id="2967225"/>
    <lineage>
        <taxon>Bacteria</taxon>
        <taxon>Pseudomonadati</taxon>
        <taxon>Bacteroidota</taxon>
        <taxon>Sphingobacteriia</taxon>
        <taxon>Sphingobacteriales</taxon>
        <taxon>Sphingobacteriaceae</taxon>
        <taxon>Mucilaginibacter</taxon>
    </lineage>
</organism>
<dbReference type="EMBL" id="JANHOH010000001">
    <property type="protein sequence ID" value="MCQ6956344.1"/>
    <property type="molecule type" value="Genomic_DNA"/>
</dbReference>
<feature type="signal peptide" evidence="8">
    <location>
        <begin position="1"/>
        <end position="20"/>
    </location>
</feature>